<keyword evidence="2" id="KW-1185">Reference proteome</keyword>
<accession>A0A6G1JZI3</accession>
<sequence>MSFQSPSSDEIRSELMALAVVVREMNPHGTRPIPTNPDRFNLLARSWKNTCRMCNLPGHTSSSVEKADACRVAIMSTVGFWEDVADHISHLYRESERFHNAISEMMATYEMRLDSSPKISGSTEEVIVHSLTKNYLKFQSHFAGIRPKAVKILRNEDLARLERINRTLNAFLLDGYTRK</sequence>
<reference evidence="1" key="1">
    <citation type="journal article" date="2020" name="Stud. Mycol.">
        <title>101 Dothideomycetes genomes: a test case for predicting lifestyles and emergence of pathogens.</title>
        <authorList>
            <person name="Haridas S."/>
            <person name="Albert R."/>
            <person name="Binder M."/>
            <person name="Bloem J."/>
            <person name="Labutti K."/>
            <person name="Salamov A."/>
            <person name="Andreopoulos B."/>
            <person name="Baker S."/>
            <person name="Barry K."/>
            <person name="Bills G."/>
            <person name="Bluhm B."/>
            <person name="Cannon C."/>
            <person name="Castanera R."/>
            <person name="Culley D."/>
            <person name="Daum C."/>
            <person name="Ezra D."/>
            <person name="Gonzalez J."/>
            <person name="Henrissat B."/>
            <person name="Kuo A."/>
            <person name="Liang C."/>
            <person name="Lipzen A."/>
            <person name="Lutzoni F."/>
            <person name="Magnuson J."/>
            <person name="Mondo S."/>
            <person name="Nolan M."/>
            <person name="Ohm R."/>
            <person name="Pangilinan J."/>
            <person name="Park H.-J."/>
            <person name="Ramirez L."/>
            <person name="Alfaro M."/>
            <person name="Sun H."/>
            <person name="Tritt A."/>
            <person name="Yoshinaga Y."/>
            <person name="Zwiers L.-H."/>
            <person name="Turgeon B."/>
            <person name="Goodwin S."/>
            <person name="Spatafora J."/>
            <person name="Crous P."/>
            <person name="Grigoriev I."/>
        </authorList>
    </citation>
    <scope>NUCLEOTIDE SEQUENCE</scope>
    <source>
        <strain evidence="1">CBS 279.74</strain>
    </source>
</reference>
<evidence type="ECO:0000313" key="2">
    <source>
        <dbReference type="Proteomes" id="UP000799428"/>
    </source>
</evidence>
<gene>
    <name evidence="1" type="ORF">K504DRAFT_484505</name>
</gene>
<dbReference type="EMBL" id="MU005778">
    <property type="protein sequence ID" value="KAF2705675.1"/>
    <property type="molecule type" value="Genomic_DNA"/>
</dbReference>
<proteinExistence type="predicted"/>
<dbReference type="OrthoDB" id="3660784at2759"/>
<name>A0A6G1JZI3_9PLEO</name>
<dbReference type="Proteomes" id="UP000799428">
    <property type="component" value="Unassembled WGS sequence"/>
</dbReference>
<organism evidence="1 2">
    <name type="scientific">Pleomassaria siparia CBS 279.74</name>
    <dbReference type="NCBI Taxonomy" id="1314801"/>
    <lineage>
        <taxon>Eukaryota</taxon>
        <taxon>Fungi</taxon>
        <taxon>Dikarya</taxon>
        <taxon>Ascomycota</taxon>
        <taxon>Pezizomycotina</taxon>
        <taxon>Dothideomycetes</taxon>
        <taxon>Pleosporomycetidae</taxon>
        <taxon>Pleosporales</taxon>
        <taxon>Pleomassariaceae</taxon>
        <taxon>Pleomassaria</taxon>
    </lineage>
</organism>
<evidence type="ECO:0000313" key="1">
    <source>
        <dbReference type="EMBL" id="KAF2705675.1"/>
    </source>
</evidence>
<protein>
    <submittedName>
        <fullName evidence="1">Uncharacterized protein</fullName>
    </submittedName>
</protein>
<dbReference type="AlphaFoldDB" id="A0A6G1JZI3"/>